<dbReference type="InterPro" id="IPR023346">
    <property type="entry name" value="Lysozyme-like_dom_sf"/>
</dbReference>
<dbReference type="EMBL" id="NBBJ01000001">
    <property type="protein sequence ID" value="OWK32307.1"/>
    <property type="molecule type" value="Genomic_DNA"/>
</dbReference>
<dbReference type="Pfam" id="PF05838">
    <property type="entry name" value="Glyco_hydro_108"/>
    <property type="match status" value="1"/>
</dbReference>
<keyword evidence="4" id="KW-1185">Reference proteome</keyword>
<dbReference type="InterPro" id="IPR018537">
    <property type="entry name" value="Peptidoglycan-bd_3"/>
</dbReference>
<proteinExistence type="predicted"/>
<sequence length="194" mass="20865">MASKRAIAGIVLALISGVIALEGGYVNDPLDPGGETNKGITKRVAVAKGYTGPMRTIPHDVVVSIYYDDYLVAPGYEPLIAIDAAVTEELFDTTVNMGPARPGRWFQQSINAQCGARLAVDGRVGPATIAAYSACQRRVGAAPLCVAMLDRLDGAQRAEYDRLVRARPTLKRFHRGWATHRIGNVDRAKCRAAT</sequence>
<organism evidence="3 4">
    <name type="scientific">Sphingomonas mucosissima</name>
    <dbReference type="NCBI Taxonomy" id="370959"/>
    <lineage>
        <taxon>Bacteria</taxon>
        <taxon>Pseudomonadati</taxon>
        <taxon>Pseudomonadota</taxon>
        <taxon>Alphaproteobacteria</taxon>
        <taxon>Sphingomonadales</taxon>
        <taxon>Sphingomonadaceae</taxon>
        <taxon>Sphingomonas</taxon>
    </lineage>
</organism>
<name>A0A245ZRE6_9SPHN</name>
<reference evidence="3 4" key="1">
    <citation type="submission" date="2017-03" db="EMBL/GenBank/DDBJ databases">
        <title>Genome sequence of Sphingomonas mucosissima DSM 17494.</title>
        <authorList>
            <person name="Poehlein A."/>
            <person name="Wuebbeler J.H."/>
            <person name="Steinbuechel A."/>
            <person name="Daniel R."/>
        </authorList>
    </citation>
    <scope>NUCLEOTIDE SEQUENCE [LARGE SCALE GENOMIC DNA]</scope>
    <source>
        <strain evidence="3 4">DSM 17494</strain>
    </source>
</reference>
<feature type="domain" description="TtsA-like Glycoside hydrolase family 108" evidence="1">
    <location>
        <begin position="18"/>
        <end position="98"/>
    </location>
</feature>
<evidence type="ECO:0000313" key="4">
    <source>
        <dbReference type="Proteomes" id="UP000197783"/>
    </source>
</evidence>
<evidence type="ECO:0000259" key="2">
    <source>
        <dbReference type="Pfam" id="PF09374"/>
    </source>
</evidence>
<dbReference type="InterPro" id="IPR008565">
    <property type="entry name" value="TtsA-like_GH18_dom"/>
</dbReference>
<dbReference type="CDD" id="cd13926">
    <property type="entry name" value="N-acetylmuramidase_GH108"/>
    <property type="match status" value="1"/>
</dbReference>
<dbReference type="Pfam" id="PF09374">
    <property type="entry name" value="PG_binding_3"/>
    <property type="match status" value="1"/>
</dbReference>
<comment type="caution">
    <text evidence="3">The sequence shown here is derived from an EMBL/GenBank/DDBJ whole genome shotgun (WGS) entry which is preliminary data.</text>
</comment>
<protein>
    <submittedName>
        <fullName evidence="3">Putative peptidoglycan domain protein</fullName>
    </submittedName>
</protein>
<dbReference type="OrthoDB" id="9815229at2"/>
<dbReference type="Gene3D" id="1.20.141.10">
    <property type="entry name" value="Chitosanase, subunit A, domain 1"/>
    <property type="match status" value="1"/>
</dbReference>
<dbReference type="SUPFAM" id="SSF53955">
    <property type="entry name" value="Lysozyme-like"/>
    <property type="match status" value="1"/>
</dbReference>
<evidence type="ECO:0000259" key="1">
    <source>
        <dbReference type="Pfam" id="PF05838"/>
    </source>
</evidence>
<gene>
    <name evidence="3" type="ORF">SPMU_06290</name>
</gene>
<evidence type="ECO:0000313" key="3">
    <source>
        <dbReference type="EMBL" id="OWK32307.1"/>
    </source>
</evidence>
<dbReference type="RefSeq" id="WP_088331831.1">
    <property type="nucleotide sequence ID" value="NZ_NBBJ01000001.1"/>
</dbReference>
<feature type="domain" description="Peptidoglycan binding" evidence="2">
    <location>
        <begin position="102"/>
        <end position="180"/>
    </location>
</feature>
<accession>A0A245ZRE6</accession>
<dbReference type="Proteomes" id="UP000197783">
    <property type="component" value="Unassembled WGS sequence"/>
</dbReference>
<dbReference type="AlphaFoldDB" id="A0A245ZRE6"/>